<evidence type="ECO:0000313" key="2">
    <source>
        <dbReference type="Proteomes" id="UP000266841"/>
    </source>
</evidence>
<dbReference type="SUPFAM" id="SSF51126">
    <property type="entry name" value="Pectin lyase-like"/>
    <property type="match status" value="1"/>
</dbReference>
<dbReference type="InterPro" id="IPR011050">
    <property type="entry name" value="Pectin_lyase_fold/virulence"/>
</dbReference>
<protein>
    <recommendedName>
        <fullName evidence="3">Right handed beta helix domain-containing protein</fullName>
    </recommendedName>
</protein>
<dbReference type="AlphaFoldDB" id="K0S647"/>
<dbReference type="InterPro" id="IPR012334">
    <property type="entry name" value="Pectin_lyas_fold"/>
</dbReference>
<reference evidence="1 2" key="1">
    <citation type="journal article" date="2012" name="Genome Biol.">
        <title>Genome and low-iron response of an oceanic diatom adapted to chronic iron limitation.</title>
        <authorList>
            <person name="Lommer M."/>
            <person name="Specht M."/>
            <person name="Roy A.S."/>
            <person name="Kraemer L."/>
            <person name="Andreson R."/>
            <person name="Gutowska M.A."/>
            <person name="Wolf J."/>
            <person name="Bergner S.V."/>
            <person name="Schilhabel M.B."/>
            <person name="Klostermeier U.C."/>
            <person name="Beiko R.G."/>
            <person name="Rosenstiel P."/>
            <person name="Hippler M."/>
            <person name="Laroche J."/>
        </authorList>
    </citation>
    <scope>NUCLEOTIDE SEQUENCE [LARGE SCALE GENOMIC DNA]</scope>
    <source>
        <strain evidence="1 2">CCMP1005</strain>
    </source>
</reference>
<dbReference type="EMBL" id="AGNL01021172">
    <property type="protein sequence ID" value="EJK60379.1"/>
    <property type="molecule type" value="Genomic_DNA"/>
</dbReference>
<dbReference type="Gene3D" id="2.160.20.10">
    <property type="entry name" value="Single-stranded right-handed beta-helix, Pectin lyase-like"/>
    <property type="match status" value="1"/>
</dbReference>
<accession>K0S647</accession>
<proteinExistence type="predicted"/>
<sequence length="393" mass="41955">MTGSDKSCDYRGCRNRRNATEAPATLSNCGRCKVREPASQRAIQPSSLSFDLTVDTLLSVSKVLLEKLSEEGLEIPQAHPSKTEVGAPLDSCSLSCLSADVPRHQVEDCTEEAIKSAIAAAAPGDAVLLPVEGTFDGNHFEITIDKPLHIIGPSAKKENCKFECKHLTIKVDVDGGNVVLANFMVNASVSVNVVNQSSGSSGSSRYDDEGNKIKKDRIVLSNVKVQCRAETQDAFCISGCHKHDALLIDCEIYGGADGLFIQDCGYNAVHLKSTDVRFAGSRGIFARQSFVIEDCEVSNCGAYGIKGSAGWEEKGDNDIQAGPWGHHLLTLAVSIWDRLHLSFSGPISLLGSLVAGRHDLGHGGTAAPTSVGWPPVRVQVYISDYTAAHSVTT</sequence>
<evidence type="ECO:0008006" key="3">
    <source>
        <dbReference type="Google" id="ProtNLM"/>
    </source>
</evidence>
<keyword evidence="2" id="KW-1185">Reference proteome</keyword>
<gene>
    <name evidence="1" type="ORF">THAOC_19278</name>
</gene>
<comment type="caution">
    <text evidence="1">The sequence shown here is derived from an EMBL/GenBank/DDBJ whole genome shotgun (WGS) entry which is preliminary data.</text>
</comment>
<name>K0S647_THAOC</name>
<evidence type="ECO:0000313" key="1">
    <source>
        <dbReference type="EMBL" id="EJK60379.1"/>
    </source>
</evidence>
<organism evidence="1 2">
    <name type="scientific">Thalassiosira oceanica</name>
    <name type="common">Marine diatom</name>
    <dbReference type="NCBI Taxonomy" id="159749"/>
    <lineage>
        <taxon>Eukaryota</taxon>
        <taxon>Sar</taxon>
        <taxon>Stramenopiles</taxon>
        <taxon>Ochrophyta</taxon>
        <taxon>Bacillariophyta</taxon>
        <taxon>Coscinodiscophyceae</taxon>
        <taxon>Thalassiosirophycidae</taxon>
        <taxon>Thalassiosirales</taxon>
        <taxon>Thalassiosiraceae</taxon>
        <taxon>Thalassiosira</taxon>
    </lineage>
</organism>
<dbReference type="Proteomes" id="UP000266841">
    <property type="component" value="Unassembled WGS sequence"/>
</dbReference>